<reference evidence="10 11" key="1">
    <citation type="journal article" date="2017" name="Int. J. Syst. Evol. Microbiol.">
        <title>Ramlibacter alkalitolerans sp. nov., alkali-tolerant bacterium isolated from soil of ginseng.</title>
        <authorList>
            <person name="Lee D.H."/>
            <person name="Cha C.J."/>
        </authorList>
    </citation>
    <scope>NUCLEOTIDE SEQUENCE [LARGE SCALE GENOMIC DNA]</scope>
    <source>
        <strain evidence="10 11">KACC 19305</strain>
    </source>
</reference>
<keyword evidence="2" id="KW-1003">Cell membrane</keyword>
<feature type="transmembrane region" description="Helical" evidence="8">
    <location>
        <begin position="354"/>
        <end position="376"/>
    </location>
</feature>
<dbReference type="InterPro" id="IPR038731">
    <property type="entry name" value="RgtA/B/C-like"/>
</dbReference>
<evidence type="ECO:0000256" key="6">
    <source>
        <dbReference type="ARBA" id="ARBA00022989"/>
    </source>
</evidence>
<evidence type="ECO:0000256" key="2">
    <source>
        <dbReference type="ARBA" id="ARBA00022475"/>
    </source>
</evidence>
<feature type="transmembrane region" description="Helical" evidence="8">
    <location>
        <begin position="217"/>
        <end position="237"/>
    </location>
</feature>
<organism evidence="10 11">
    <name type="scientific">Ramlibacter alkalitolerans</name>
    <dbReference type="NCBI Taxonomy" id="2039631"/>
    <lineage>
        <taxon>Bacteria</taxon>
        <taxon>Pseudomonadati</taxon>
        <taxon>Pseudomonadota</taxon>
        <taxon>Betaproteobacteria</taxon>
        <taxon>Burkholderiales</taxon>
        <taxon>Comamonadaceae</taxon>
        <taxon>Ramlibacter</taxon>
    </lineage>
</organism>
<evidence type="ECO:0000256" key="8">
    <source>
        <dbReference type="SAM" id="Phobius"/>
    </source>
</evidence>
<evidence type="ECO:0000256" key="3">
    <source>
        <dbReference type="ARBA" id="ARBA00022676"/>
    </source>
</evidence>
<feature type="transmembrane region" description="Helical" evidence="8">
    <location>
        <begin position="425"/>
        <end position="444"/>
    </location>
</feature>
<dbReference type="PANTHER" id="PTHR33908:SF3">
    <property type="entry name" value="UNDECAPRENYL PHOSPHATE-ALPHA-4-AMINO-4-DEOXY-L-ARABINOSE ARABINOSYL TRANSFERASE"/>
    <property type="match status" value="1"/>
</dbReference>
<dbReference type="EMBL" id="JAEQND010000012">
    <property type="protein sequence ID" value="MBL0427582.1"/>
    <property type="molecule type" value="Genomic_DNA"/>
</dbReference>
<evidence type="ECO:0000256" key="5">
    <source>
        <dbReference type="ARBA" id="ARBA00022692"/>
    </source>
</evidence>
<feature type="transmembrane region" description="Helical" evidence="8">
    <location>
        <begin position="396"/>
        <end position="413"/>
    </location>
</feature>
<keyword evidence="3" id="KW-0328">Glycosyltransferase</keyword>
<feature type="transmembrane region" description="Helical" evidence="8">
    <location>
        <begin position="100"/>
        <end position="118"/>
    </location>
</feature>
<keyword evidence="11" id="KW-1185">Reference proteome</keyword>
<keyword evidence="7 8" id="KW-0472">Membrane</keyword>
<comment type="caution">
    <text evidence="10">The sequence shown here is derived from an EMBL/GenBank/DDBJ whole genome shotgun (WGS) entry which is preliminary data.</text>
</comment>
<dbReference type="RefSeq" id="WP_201692211.1">
    <property type="nucleotide sequence ID" value="NZ_JAEQND010000012.1"/>
</dbReference>
<feature type="transmembrane region" description="Helical" evidence="8">
    <location>
        <begin position="271"/>
        <end position="293"/>
    </location>
</feature>
<comment type="subcellular location">
    <subcellularLocation>
        <location evidence="1">Cell membrane</location>
        <topology evidence="1">Multi-pass membrane protein</topology>
    </subcellularLocation>
</comment>
<evidence type="ECO:0000313" key="11">
    <source>
        <dbReference type="Proteomes" id="UP000622707"/>
    </source>
</evidence>
<feature type="transmembrane region" description="Helical" evidence="8">
    <location>
        <begin position="328"/>
        <end position="345"/>
    </location>
</feature>
<keyword evidence="6 8" id="KW-1133">Transmembrane helix</keyword>
<accession>A0ABS1JTM1</accession>
<gene>
    <name evidence="10" type="ORF">JI746_20880</name>
</gene>
<keyword evidence="5 8" id="KW-0812">Transmembrane</keyword>
<dbReference type="InterPro" id="IPR050297">
    <property type="entry name" value="LipidA_mod_glycosyltrf_83"/>
</dbReference>
<protein>
    <submittedName>
        <fullName evidence="10">Glycosyltransferase family 39 protein</fullName>
    </submittedName>
</protein>
<feature type="transmembrane region" description="Helical" evidence="8">
    <location>
        <begin position="23"/>
        <end position="43"/>
    </location>
</feature>
<evidence type="ECO:0000256" key="7">
    <source>
        <dbReference type="ARBA" id="ARBA00023136"/>
    </source>
</evidence>
<evidence type="ECO:0000256" key="4">
    <source>
        <dbReference type="ARBA" id="ARBA00022679"/>
    </source>
</evidence>
<proteinExistence type="predicted"/>
<sequence length="524" mass="57224">MADPAPIAAGWERASAVPAWRRILWALVLALPLLWQLGGTPLFDVDEGAFSEATREMLASGDWGHTTLNGDNRFDKPIGIYWLQATAATLFGFNEFSVRLPSALACWVMALALAGFAARRWGERTGLLAGMLTVTTLGFQMIGRASTADGLLNLLLVLATLDAWRFIESERKAPLRRTFAWVGLGLLVKGPIAILVPGAAVLVWCTGSRRWAPLRRALLDLPGWALLLAIAVPWYAYALHRHGMLFVEGFLLKHNVERFTGTIGGHAGSPLYFLVVLPLLALPWTPLMVTVLARWRATWADPLGRYLLGWSAFVVLFFSFASTKLPHYVLYGHAPMVLLMARALADASPRLRRVVAGGLFATALLVTALPFLVLHFAPTVRDPFYRALLSGAPAPGWMPAALFVLALGLLLAWRPVQSPSPLRLAGAGGALALFIAGVVLPWFGEALQGPVRRAAAVAASRPGTVAQWQLHLPSFAVYLQRVSPKREPLPGDMVLTRADRLPPYDDSRMRLFEERGVVLLGPRR</sequence>
<dbReference type="Pfam" id="PF13231">
    <property type="entry name" value="PMT_2"/>
    <property type="match status" value="1"/>
</dbReference>
<feature type="transmembrane region" description="Helical" evidence="8">
    <location>
        <begin position="305"/>
        <end position="322"/>
    </location>
</feature>
<evidence type="ECO:0000259" key="9">
    <source>
        <dbReference type="Pfam" id="PF13231"/>
    </source>
</evidence>
<dbReference type="PANTHER" id="PTHR33908">
    <property type="entry name" value="MANNOSYLTRANSFERASE YKCB-RELATED"/>
    <property type="match status" value="1"/>
</dbReference>
<dbReference type="Proteomes" id="UP000622707">
    <property type="component" value="Unassembled WGS sequence"/>
</dbReference>
<evidence type="ECO:0000256" key="1">
    <source>
        <dbReference type="ARBA" id="ARBA00004651"/>
    </source>
</evidence>
<feature type="transmembrane region" description="Helical" evidence="8">
    <location>
        <begin position="179"/>
        <end position="205"/>
    </location>
</feature>
<name>A0ABS1JTM1_9BURK</name>
<feature type="domain" description="Glycosyltransferase RgtA/B/C/D-like" evidence="9">
    <location>
        <begin position="75"/>
        <end position="236"/>
    </location>
</feature>
<evidence type="ECO:0000313" key="10">
    <source>
        <dbReference type="EMBL" id="MBL0427582.1"/>
    </source>
</evidence>
<keyword evidence="4" id="KW-0808">Transferase</keyword>